<dbReference type="PANTHER" id="PTHR12329">
    <property type="entry name" value="BCL2-ASSOCIATED ATHANOGENE"/>
    <property type="match status" value="1"/>
</dbReference>
<dbReference type="InterPro" id="IPR029071">
    <property type="entry name" value="Ubiquitin-like_domsf"/>
</dbReference>
<dbReference type="Gene3D" id="3.10.20.90">
    <property type="entry name" value="Phosphatidylinositol 3-kinase Catalytic Subunit, Chain A, domain 1"/>
    <property type="match status" value="1"/>
</dbReference>
<keyword evidence="6" id="KW-1185">Reference proteome</keyword>
<feature type="domain" description="BAG" evidence="4">
    <location>
        <begin position="129"/>
        <end position="179"/>
    </location>
</feature>
<dbReference type="InterPro" id="IPR003103">
    <property type="entry name" value="BAG_domain"/>
</dbReference>
<dbReference type="GO" id="GO:0050821">
    <property type="term" value="P:protein stabilization"/>
    <property type="evidence" value="ECO:0007669"/>
    <property type="project" value="TreeGrafter"/>
</dbReference>
<keyword evidence="1" id="KW-0143">Chaperone</keyword>
<feature type="region of interest" description="Disordered" evidence="2">
    <location>
        <begin position="71"/>
        <end position="94"/>
    </location>
</feature>
<proteinExistence type="predicted"/>
<evidence type="ECO:0008006" key="7">
    <source>
        <dbReference type="Google" id="ProtNLM"/>
    </source>
</evidence>
<evidence type="ECO:0000256" key="1">
    <source>
        <dbReference type="ARBA" id="ARBA00023186"/>
    </source>
</evidence>
<dbReference type="SUPFAM" id="SSF63491">
    <property type="entry name" value="BAG domain"/>
    <property type="match status" value="1"/>
</dbReference>
<gene>
    <name evidence="5" type="ORF">BDV98DRAFT_507051</name>
</gene>
<accession>A0A5C3QIJ6</accession>
<dbReference type="PANTHER" id="PTHR12329:SF16">
    <property type="entry name" value="BAG FAMILY MOLECULAR CHAPERONE REGULATOR 1"/>
    <property type="match status" value="1"/>
</dbReference>
<dbReference type="GO" id="GO:0016020">
    <property type="term" value="C:membrane"/>
    <property type="evidence" value="ECO:0007669"/>
    <property type="project" value="TreeGrafter"/>
</dbReference>
<dbReference type="SUPFAM" id="SSF54236">
    <property type="entry name" value="Ubiquitin-like"/>
    <property type="match status" value="1"/>
</dbReference>
<dbReference type="PROSITE" id="PS51035">
    <property type="entry name" value="BAG"/>
    <property type="match status" value="1"/>
</dbReference>
<evidence type="ECO:0000256" key="2">
    <source>
        <dbReference type="SAM" id="MobiDB-lite"/>
    </source>
</evidence>
<dbReference type="Gene3D" id="1.20.58.120">
    <property type="entry name" value="BAG domain"/>
    <property type="match status" value="1"/>
</dbReference>
<feature type="domain" description="Ubiquitin-like" evidence="3">
    <location>
        <begin position="1"/>
        <end position="71"/>
    </location>
</feature>
<evidence type="ECO:0000313" key="6">
    <source>
        <dbReference type="Proteomes" id="UP000305067"/>
    </source>
</evidence>
<dbReference type="GO" id="GO:0005829">
    <property type="term" value="C:cytosol"/>
    <property type="evidence" value="ECO:0007669"/>
    <property type="project" value="TreeGrafter"/>
</dbReference>
<evidence type="ECO:0000313" key="5">
    <source>
        <dbReference type="EMBL" id="TFL01572.1"/>
    </source>
</evidence>
<reference evidence="5 6" key="1">
    <citation type="journal article" date="2019" name="Nat. Ecol. Evol.">
        <title>Megaphylogeny resolves global patterns of mushroom evolution.</title>
        <authorList>
            <person name="Varga T."/>
            <person name="Krizsan K."/>
            <person name="Foldi C."/>
            <person name="Dima B."/>
            <person name="Sanchez-Garcia M."/>
            <person name="Sanchez-Ramirez S."/>
            <person name="Szollosi G.J."/>
            <person name="Szarkandi J.G."/>
            <person name="Papp V."/>
            <person name="Albert L."/>
            <person name="Andreopoulos W."/>
            <person name="Angelini C."/>
            <person name="Antonin V."/>
            <person name="Barry K.W."/>
            <person name="Bougher N.L."/>
            <person name="Buchanan P."/>
            <person name="Buyck B."/>
            <person name="Bense V."/>
            <person name="Catcheside P."/>
            <person name="Chovatia M."/>
            <person name="Cooper J."/>
            <person name="Damon W."/>
            <person name="Desjardin D."/>
            <person name="Finy P."/>
            <person name="Geml J."/>
            <person name="Haridas S."/>
            <person name="Hughes K."/>
            <person name="Justo A."/>
            <person name="Karasinski D."/>
            <person name="Kautmanova I."/>
            <person name="Kiss B."/>
            <person name="Kocsube S."/>
            <person name="Kotiranta H."/>
            <person name="LaButti K.M."/>
            <person name="Lechner B.E."/>
            <person name="Liimatainen K."/>
            <person name="Lipzen A."/>
            <person name="Lukacs Z."/>
            <person name="Mihaltcheva S."/>
            <person name="Morgado L.N."/>
            <person name="Niskanen T."/>
            <person name="Noordeloos M.E."/>
            <person name="Ohm R.A."/>
            <person name="Ortiz-Santana B."/>
            <person name="Ovrebo C."/>
            <person name="Racz N."/>
            <person name="Riley R."/>
            <person name="Savchenko A."/>
            <person name="Shiryaev A."/>
            <person name="Soop K."/>
            <person name="Spirin V."/>
            <person name="Szebenyi C."/>
            <person name="Tomsovsky M."/>
            <person name="Tulloss R.E."/>
            <person name="Uehling J."/>
            <person name="Grigoriev I.V."/>
            <person name="Vagvolgyi C."/>
            <person name="Papp T."/>
            <person name="Martin F.M."/>
            <person name="Miettinen O."/>
            <person name="Hibbett D.S."/>
            <person name="Nagy L.G."/>
        </authorList>
    </citation>
    <scope>NUCLEOTIDE SEQUENCE [LARGE SCALE GENOMIC DNA]</scope>
    <source>
        <strain evidence="5 6">CBS 309.79</strain>
    </source>
</reference>
<evidence type="ECO:0000259" key="3">
    <source>
        <dbReference type="PROSITE" id="PS50053"/>
    </source>
</evidence>
<dbReference type="GO" id="GO:0000774">
    <property type="term" value="F:adenyl-nucleotide exchange factor activity"/>
    <property type="evidence" value="ECO:0007669"/>
    <property type="project" value="TreeGrafter"/>
</dbReference>
<dbReference type="InterPro" id="IPR036533">
    <property type="entry name" value="BAG_dom_sf"/>
</dbReference>
<dbReference type="EMBL" id="ML178824">
    <property type="protein sequence ID" value="TFL01572.1"/>
    <property type="molecule type" value="Genomic_DNA"/>
</dbReference>
<dbReference type="InterPro" id="IPR039773">
    <property type="entry name" value="BAG_chaperone_regulator"/>
</dbReference>
<name>A0A5C3QIJ6_9AGAR</name>
<dbReference type="AlphaFoldDB" id="A0A5C3QIJ6"/>
<dbReference type="OrthoDB" id="417450at2759"/>
<dbReference type="Proteomes" id="UP000305067">
    <property type="component" value="Unassembled WGS sequence"/>
</dbReference>
<dbReference type="GO" id="GO:0051087">
    <property type="term" value="F:protein-folding chaperone binding"/>
    <property type="evidence" value="ECO:0007669"/>
    <property type="project" value="InterPro"/>
</dbReference>
<sequence length="182" mass="20113">MALNIKWGRDRFTLQLPPPDTPLGVVRSVISDYTHLPPQSFKMVHSGAVMKDDAAPLSAYALRPNSTITVIGSADPLPTKPQPPAPATESTATSKIQSELVQVRDNLVPALETYLASKPSQENASVLKKEHIRLSEMLLQSLLRLDSVHTEPDWESARLQRKEAVKELQMHLDRLDAGKHAL</sequence>
<organism evidence="5 6">
    <name type="scientific">Pterulicium gracile</name>
    <dbReference type="NCBI Taxonomy" id="1884261"/>
    <lineage>
        <taxon>Eukaryota</taxon>
        <taxon>Fungi</taxon>
        <taxon>Dikarya</taxon>
        <taxon>Basidiomycota</taxon>
        <taxon>Agaricomycotina</taxon>
        <taxon>Agaricomycetes</taxon>
        <taxon>Agaricomycetidae</taxon>
        <taxon>Agaricales</taxon>
        <taxon>Pleurotineae</taxon>
        <taxon>Pterulaceae</taxon>
        <taxon>Pterulicium</taxon>
    </lineage>
</organism>
<dbReference type="SMART" id="SM00213">
    <property type="entry name" value="UBQ"/>
    <property type="match status" value="1"/>
</dbReference>
<dbReference type="STRING" id="1884261.A0A5C3QIJ6"/>
<dbReference type="SMART" id="SM00264">
    <property type="entry name" value="BAG"/>
    <property type="match status" value="1"/>
</dbReference>
<dbReference type="GO" id="GO:0005634">
    <property type="term" value="C:nucleus"/>
    <property type="evidence" value="ECO:0007669"/>
    <property type="project" value="TreeGrafter"/>
</dbReference>
<evidence type="ECO:0000259" key="4">
    <source>
        <dbReference type="PROSITE" id="PS51035"/>
    </source>
</evidence>
<dbReference type="InterPro" id="IPR000626">
    <property type="entry name" value="Ubiquitin-like_dom"/>
</dbReference>
<protein>
    <recommendedName>
        <fullName evidence="7">BAG domain-containing protein</fullName>
    </recommendedName>
</protein>
<dbReference type="Pfam" id="PF02179">
    <property type="entry name" value="BAG"/>
    <property type="match status" value="1"/>
</dbReference>
<dbReference type="PROSITE" id="PS50053">
    <property type="entry name" value="UBIQUITIN_2"/>
    <property type="match status" value="1"/>
</dbReference>